<evidence type="ECO:0000313" key="2">
    <source>
        <dbReference type="Proteomes" id="UP001482620"/>
    </source>
</evidence>
<accession>A0ABV0TB07</accession>
<name>A0ABV0TB07_9TELE</name>
<evidence type="ECO:0000313" key="1">
    <source>
        <dbReference type="EMBL" id="MEQ2230085.1"/>
    </source>
</evidence>
<feature type="non-terminal residue" evidence="1">
    <location>
        <position position="129"/>
    </location>
</feature>
<proteinExistence type="predicted"/>
<dbReference type="EMBL" id="JAHRIQ010026340">
    <property type="protein sequence ID" value="MEQ2230085.1"/>
    <property type="molecule type" value="Genomic_DNA"/>
</dbReference>
<organism evidence="1 2">
    <name type="scientific">Ilyodon furcidens</name>
    <name type="common">goldbreast splitfin</name>
    <dbReference type="NCBI Taxonomy" id="33524"/>
    <lineage>
        <taxon>Eukaryota</taxon>
        <taxon>Metazoa</taxon>
        <taxon>Chordata</taxon>
        <taxon>Craniata</taxon>
        <taxon>Vertebrata</taxon>
        <taxon>Euteleostomi</taxon>
        <taxon>Actinopterygii</taxon>
        <taxon>Neopterygii</taxon>
        <taxon>Teleostei</taxon>
        <taxon>Neoteleostei</taxon>
        <taxon>Acanthomorphata</taxon>
        <taxon>Ovalentaria</taxon>
        <taxon>Atherinomorphae</taxon>
        <taxon>Cyprinodontiformes</taxon>
        <taxon>Goodeidae</taxon>
        <taxon>Ilyodon</taxon>
    </lineage>
</organism>
<comment type="caution">
    <text evidence="1">The sequence shown here is derived from an EMBL/GenBank/DDBJ whole genome shotgun (WGS) entry which is preliminary data.</text>
</comment>
<reference evidence="1 2" key="1">
    <citation type="submission" date="2021-06" db="EMBL/GenBank/DDBJ databases">
        <authorList>
            <person name="Palmer J.M."/>
        </authorList>
    </citation>
    <scope>NUCLEOTIDE SEQUENCE [LARGE SCALE GENOMIC DNA]</scope>
    <source>
        <strain evidence="2">if_2019</strain>
        <tissue evidence="1">Muscle</tissue>
    </source>
</reference>
<sequence>MTLKMNVNIHRSLKGDKLIIPVKGDKLLLEQAVDVLQSSTEKMKLVLLWDSKDPVSPDLTESLLRCLQNIHSLRFKKTYRTGAAEQQNHNCETLEVEEEELLLALMLKAASNQPEDFPSVVDQLLTLFS</sequence>
<keyword evidence="2" id="KW-1185">Reference proteome</keyword>
<dbReference type="Proteomes" id="UP001482620">
    <property type="component" value="Unassembled WGS sequence"/>
</dbReference>
<gene>
    <name evidence="1" type="ORF">ILYODFUR_025701</name>
</gene>
<protein>
    <submittedName>
        <fullName evidence="1">Uncharacterized protein</fullName>
    </submittedName>
</protein>